<dbReference type="RefSeq" id="XP_016227738.1">
    <property type="nucleotide sequence ID" value="XM_016364089.1"/>
</dbReference>
<organism evidence="1 2">
    <name type="scientific">Exophiala mesophila</name>
    <name type="common">Black yeast-like fungus</name>
    <dbReference type="NCBI Taxonomy" id="212818"/>
    <lineage>
        <taxon>Eukaryota</taxon>
        <taxon>Fungi</taxon>
        <taxon>Dikarya</taxon>
        <taxon>Ascomycota</taxon>
        <taxon>Pezizomycotina</taxon>
        <taxon>Eurotiomycetes</taxon>
        <taxon>Chaetothyriomycetidae</taxon>
        <taxon>Chaetothyriales</taxon>
        <taxon>Herpotrichiellaceae</taxon>
        <taxon>Exophiala</taxon>
    </lineage>
</organism>
<dbReference type="OrthoDB" id="73691at2759"/>
<reference evidence="1 2" key="1">
    <citation type="submission" date="2015-01" db="EMBL/GenBank/DDBJ databases">
        <title>The Genome Sequence of Exophiala mesophila CBS40295.</title>
        <authorList>
            <consortium name="The Broad Institute Genomics Platform"/>
            <person name="Cuomo C."/>
            <person name="de Hoog S."/>
            <person name="Gorbushina A."/>
            <person name="Stielow B."/>
            <person name="Teixiera M."/>
            <person name="Abouelleil A."/>
            <person name="Chapman S.B."/>
            <person name="Priest M."/>
            <person name="Young S.K."/>
            <person name="Wortman J."/>
            <person name="Nusbaum C."/>
            <person name="Birren B."/>
        </authorList>
    </citation>
    <scope>NUCLEOTIDE SEQUENCE [LARGE SCALE GENOMIC DNA]</scope>
    <source>
        <strain evidence="1 2">CBS 40295</strain>
    </source>
</reference>
<protein>
    <recommendedName>
        <fullName evidence="3">Letm1 RBD domain-containing protein</fullName>
    </recommendedName>
</protein>
<gene>
    <name evidence="1" type="ORF">PV10_00066</name>
</gene>
<sequence length="395" mass="44883">MPPSSLQLRPPSACRHVRHVLFSTPRTARPCRFLATKPVNQGTTSTLSQAVAALYHPEPVFPPLVLAEKSSPESMQQFAPPDLEVVEPPQPKDGKPVGTPDRFQYYLRLGKSVGKFYWAGLKKIFSNFKEYQRFKTHLSSFQGQTATPSFGAVVAHSVLYQSPTTITRRQFQLLYRGPSDFYKLIPFSLVFVVCGEFTPLVLPFLPTAILPGTCRRQQDRLAVNRKYTKRLRFARDQMRLFPPAPPQVAASNPSDPRLLRHSAAQEVLWGYAVRSSPFSFLIPYFPKRWIPALDRSRLFRPYNDARHFRIVLDTILIMREGGFGKLSADEIVDYCLFVGHGPFFKFAELPPTEAMRTQMAASLDAYATRLLDHDFTRLDPSQLFLLDFIARSADP</sequence>
<dbReference type="Proteomes" id="UP000054302">
    <property type="component" value="Unassembled WGS sequence"/>
</dbReference>
<dbReference type="OMA" id="IFAAREC"/>
<evidence type="ECO:0000313" key="2">
    <source>
        <dbReference type="Proteomes" id="UP000054302"/>
    </source>
</evidence>
<dbReference type="VEuPathDB" id="FungiDB:PV10_00066"/>
<evidence type="ECO:0008006" key="3">
    <source>
        <dbReference type="Google" id="ProtNLM"/>
    </source>
</evidence>
<keyword evidence="2" id="KW-1185">Reference proteome</keyword>
<evidence type="ECO:0000313" key="1">
    <source>
        <dbReference type="EMBL" id="KIV96164.1"/>
    </source>
</evidence>
<dbReference type="HOGENOM" id="CLU_048785_0_0_1"/>
<dbReference type="GeneID" id="27317911"/>
<proteinExistence type="predicted"/>
<dbReference type="EMBL" id="KN847520">
    <property type="protein sequence ID" value="KIV96164.1"/>
    <property type="molecule type" value="Genomic_DNA"/>
</dbReference>
<accession>A0A0D1ZQC0</accession>
<name>A0A0D1ZQC0_EXOME</name>
<dbReference type="AlphaFoldDB" id="A0A0D1ZQC0"/>
<dbReference type="STRING" id="212818.A0A0D1ZQC0"/>